<dbReference type="InterPro" id="IPR023213">
    <property type="entry name" value="CAT-like_dom_sf"/>
</dbReference>
<evidence type="ECO:0000313" key="8">
    <source>
        <dbReference type="EMBL" id="GAA4488483.1"/>
    </source>
</evidence>
<dbReference type="InterPro" id="IPR000089">
    <property type="entry name" value="Biotin_lipoyl"/>
</dbReference>
<dbReference type="InterPro" id="IPR045257">
    <property type="entry name" value="E2/Pdx1"/>
</dbReference>
<organism evidence="8 9">
    <name type="scientific">Rhodococcus olei</name>
    <dbReference type="NCBI Taxonomy" id="2161675"/>
    <lineage>
        <taxon>Bacteria</taxon>
        <taxon>Bacillati</taxon>
        <taxon>Actinomycetota</taxon>
        <taxon>Actinomycetes</taxon>
        <taxon>Mycobacteriales</taxon>
        <taxon>Nocardiaceae</taxon>
        <taxon>Rhodococcus</taxon>
    </lineage>
</organism>
<name>A0ABP8PLW7_9NOCA</name>
<dbReference type="SUPFAM" id="SSF47005">
    <property type="entry name" value="Peripheral subunit-binding domain of 2-oxo acid dehydrogenase complex"/>
    <property type="match status" value="1"/>
</dbReference>
<dbReference type="PROSITE" id="PS50968">
    <property type="entry name" value="BIOTINYL_LIPOYL"/>
    <property type="match status" value="1"/>
</dbReference>
<dbReference type="RefSeq" id="WP_345351586.1">
    <property type="nucleotide sequence ID" value="NZ_BAABFB010000072.1"/>
</dbReference>
<evidence type="ECO:0000256" key="5">
    <source>
        <dbReference type="SAM" id="MobiDB-lite"/>
    </source>
</evidence>
<dbReference type="PANTHER" id="PTHR23151">
    <property type="entry name" value="DIHYDROLIPOAMIDE ACETYL/SUCCINYL-TRANSFERASE-RELATED"/>
    <property type="match status" value="1"/>
</dbReference>
<dbReference type="PANTHER" id="PTHR23151:SF90">
    <property type="entry name" value="DIHYDROLIPOYLLYSINE-RESIDUE ACETYLTRANSFERASE COMPONENT OF PYRUVATE DEHYDROGENASE COMPLEX, MITOCHONDRIAL-RELATED"/>
    <property type="match status" value="1"/>
</dbReference>
<dbReference type="SUPFAM" id="SSF52777">
    <property type="entry name" value="CoA-dependent acyltransferases"/>
    <property type="match status" value="1"/>
</dbReference>
<dbReference type="Pfam" id="PF00364">
    <property type="entry name" value="Biotin_lipoyl"/>
    <property type="match status" value="1"/>
</dbReference>
<feature type="domain" description="Peripheral subunit-binding (PSBD)" evidence="7">
    <location>
        <begin position="110"/>
        <end position="147"/>
    </location>
</feature>
<keyword evidence="3 4" id="KW-0450">Lipoyl</keyword>
<dbReference type="EC" id="2.3.1.-" evidence="4"/>
<reference evidence="9" key="1">
    <citation type="journal article" date="2019" name="Int. J. Syst. Evol. Microbiol.">
        <title>The Global Catalogue of Microorganisms (GCM) 10K type strain sequencing project: providing services to taxonomists for standard genome sequencing and annotation.</title>
        <authorList>
            <consortium name="The Broad Institute Genomics Platform"/>
            <consortium name="The Broad Institute Genome Sequencing Center for Infectious Disease"/>
            <person name="Wu L."/>
            <person name="Ma J."/>
        </authorList>
    </citation>
    <scope>NUCLEOTIDE SEQUENCE [LARGE SCALE GENOMIC DNA]</scope>
    <source>
        <strain evidence="9">JCM 32206</strain>
    </source>
</reference>
<evidence type="ECO:0000256" key="1">
    <source>
        <dbReference type="ARBA" id="ARBA00001938"/>
    </source>
</evidence>
<feature type="compositionally biased region" description="Pro residues" evidence="5">
    <location>
        <begin position="88"/>
        <end position="98"/>
    </location>
</feature>
<evidence type="ECO:0000313" key="9">
    <source>
        <dbReference type="Proteomes" id="UP001501183"/>
    </source>
</evidence>
<dbReference type="InterPro" id="IPR001078">
    <property type="entry name" value="2-oxoacid_DH_actylTfrase"/>
</dbReference>
<feature type="region of interest" description="Disordered" evidence="5">
    <location>
        <begin position="79"/>
        <end position="119"/>
    </location>
</feature>
<evidence type="ECO:0000259" key="6">
    <source>
        <dbReference type="PROSITE" id="PS50968"/>
    </source>
</evidence>
<feature type="domain" description="Lipoyl-binding" evidence="6">
    <location>
        <begin position="1"/>
        <end position="76"/>
    </location>
</feature>
<dbReference type="InterPro" id="IPR011053">
    <property type="entry name" value="Single_hybrid_motif"/>
</dbReference>
<protein>
    <recommendedName>
        <fullName evidence="4">Dihydrolipoamide acetyltransferase component of pyruvate dehydrogenase complex</fullName>
        <ecNumber evidence="4">2.3.1.-</ecNumber>
    </recommendedName>
</protein>
<evidence type="ECO:0000256" key="4">
    <source>
        <dbReference type="RuleBase" id="RU003423"/>
    </source>
</evidence>
<dbReference type="Pfam" id="PF00198">
    <property type="entry name" value="2-oxoacid_dh"/>
    <property type="match status" value="1"/>
</dbReference>
<accession>A0ABP8PLW7</accession>
<comment type="similarity">
    <text evidence="2 4">Belongs to the 2-oxoacid dehydrogenase family.</text>
</comment>
<evidence type="ECO:0000256" key="2">
    <source>
        <dbReference type="ARBA" id="ARBA00007317"/>
    </source>
</evidence>
<gene>
    <name evidence="8" type="ORF">GCM10023094_48440</name>
</gene>
<keyword evidence="4" id="KW-0808">Transferase</keyword>
<keyword evidence="9" id="KW-1185">Reference proteome</keyword>
<comment type="caution">
    <text evidence="8">The sequence shown here is derived from an EMBL/GenBank/DDBJ whole genome shotgun (WGS) entry which is preliminary data.</text>
</comment>
<dbReference type="InterPro" id="IPR004167">
    <property type="entry name" value="PSBD"/>
</dbReference>
<proteinExistence type="inferred from homology"/>
<dbReference type="Gene3D" id="3.30.559.10">
    <property type="entry name" value="Chloramphenicol acetyltransferase-like domain"/>
    <property type="match status" value="1"/>
</dbReference>
<dbReference type="EMBL" id="BAABFB010000072">
    <property type="protein sequence ID" value="GAA4488483.1"/>
    <property type="molecule type" value="Genomic_DNA"/>
</dbReference>
<keyword evidence="4" id="KW-0012">Acyltransferase</keyword>
<dbReference type="Gene3D" id="2.40.50.100">
    <property type="match status" value="1"/>
</dbReference>
<dbReference type="Gene3D" id="4.10.320.10">
    <property type="entry name" value="E3-binding domain"/>
    <property type="match status" value="1"/>
</dbReference>
<dbReference type="Proteomes" id="UP001501183">
    <property type="component" value="Unassembled WGS sequence"/>
</dbReference>
<evidence type="ECO:0000259" key="7">
    <source>
        <dbReference type="PROSITE" id="PS51826"/>
    </source>
</evidence>
<dbReference type="Pfam" id="PF02817">
    <property type="entry name" value="E3_binding"/>
    <property type="match status" value="1"/>
</dbReference>
<sequence>MFDFVLPSLGSDMEEGTLTNWLVEPGDTVERGQAVATVDTVKAAVDVEIWRGGTVHRLLVEPGTTVSVGTPLATLLEPDESATTGEPTRPPAQAPPAVPAQADQPARRPRVSPVARREAAKYGIDPATLTGTGPLGSVTLDDVLHAAAGRTAAVAPVDKALQMRQVIAAAMSRSKREIPHYYLAEDVPLEAAARWLERENAGRPITARILMAALQLKAVALAATHFPEMNGFWQGGGFRPQPAVHVGVAISLRQGGLVAPAIHDVADKPLGQLMAELTDLVARVRAGSLRSSEMSDPTLTVTNLGERSVQSVFGVIYPPQVALVGFGNPAARPWVVDGALRALPVVTTTLAADHRVSDGHRGAQFLIDIRNRLQHPQDL</sequence>
<dbReference type="InterPro" id="IPR036625">
    <property type="entry name" value="E3-bd_dom_sf"/>
</dbReference>
<comment type="cofactor">
    <cofactor evidence="1 4">
        <name>(R)-lipoate</name>
        <dbReference type="ChEBI" id="CHEBI:83088"/>
    </cofactor>
</comment>
<evidence type="ECO:0000256" key="3">
    <source>
        <dbReference type="ARBA" id="ARBA00022823"/>
    </source>
</evidence>
<dbReference type="SUPFAM" id="SSF51230">
    <property type="entry name" value="Single hybrid motif"/>
    <property type="match status" value="1"/>
</dbReference>
<dbReference type="CDD" id="cd06849">
    <property type="entry name" value="lipoyl_domain"/>
    <property type="match status" value="1"/>
</dbReference>
<dbReference type="PROSITE" id="PS51826">
    <property type="entry name" value="PSBD"/>
    <property type="match status" value="1"/>
</dbReference>